<gene>
    <name evidence="15" type="ORF">HAND1043_LOCUS6162</name>
</gene>
<dbReference type="Pfam" id="PF17820">
    <property type="entry name" value="PDZ_6"/>
    <property type="match status" value="1"/>
</dbReference>
<dbReference type="SUPFAM" id="SSF50156">
    <property type="entry name" value="PDZ domain-like"/>
    <property type="match status" value="1"/>
</dbReference>
<dbReference type="InterPro" id="IPR036034">
    <property type="entry name" value="PDZ_sf"/>
</dbReference>
<evidence type="ECO:0008006" key="16">
    <source>
        <dbReference type="Google" id="ProtNLM"/>
    </source>
</evidence>
<dbReference type="Gene3D" id="2.30.42.10">
    <property type="match status" value="1"/>
</dbReference>
<dbReference type="CDD" id="cd06163">
    <property type="entry name" value="S2P-M50_PDZ_RseP-like"/>
    <property type="match status" value="1"/>
</dbReference>
<evidence type="ECO:0000259" key="14">
    <source>
        <dbReference type="Pfam" id="PF17820"/>
    </source>
</evidence>
<dbReference type="InterPro" id="IPR004387">
    <property type="entry name" value="Pept_M50_Zn"/>
</dbReference>
<evidence type="ECO:0000256" key="6">
    <source>
        <dbReference type="ARBA" id="ARBA00022801"/>
    </source>
</evidence>
<dbReference type="InterPro" id="IPR008915">
    <property type="entry name" value="Peptidase_M50"/>
</dbReference>
<dbReference type="GO" id="GO:0006508">
    <property type="term" value="P:proteolysis"/>
    <property type="evidence" value="ECO:0007669"/>
    <property type="project" value="UniProtKB-KW"/>
</dbReference>
<keyword evidence="12" id="KW-0732">Signal</keyword>
<dbReference type="PANTHER" id="PTHR42837:SF2">
    <property type="entry name" value="MEMBRANE METALLOPROTEASE ARASP2, CHLOROPLASTIC-RELATED"/>
    <property type="match status" value="1"/>
</dbReference>
<feature type="transmembrane region" description="Helical" evidence="11">
    <location>
        <begin position="449"/>
        <end position="469"/>
    </location>
</feature>
<accession>A0A6T8ITU7</accession>
<comment type="subcellular location">
    <subcellularLocation>
        <location evidence="2">Membrane</location>
        <topology evidence="2">Multi-pass membrane protein</topology>
    </subcellularLocation>
</comment>
<feature type="domain" description="PDZ" evidence="14">
    <location>
        <begin position="253"/>
        <end position="290"/>
    </location>
</feature>
<proteinExistence type="inferred from homology"/>
<keyword evidence="9" id="KW-0482">Metalloprotease</keyword>
<evidence type="ECO:0000256" key="4">
    <source>
        <dbReference type="ARBA" id="ARBA00022670"/>
    </source>
</evidence>
<evidence type="ECO:0000256" key="11">
    <source>
        <dbReference type="SAM" id="Phobius"/>
    </source>
</evidence>
<comment type="similarity">
    <text evidence="3">Belongs to the peptidase M50A family.</text>
</comment>
<evidence type="ECO:0000256" key="5">
    <source>
        <dbReference type="ARBA" id="ARBA00022692"/>
    </source>
</evidence>
<evidence type="ECO:0000256" key="9">
    <source>
        <dbReference type="ARBA" id="ARBA00023049"/>
    </source>
</evidence>
<evidence type="ECO:0000256" key="3">
    <source>
        <dbReference type="ARBA" id="ARBA00009989"/>
    </source>
</evidence>
<keyword evidence="6" id="KW-0378">Hydrolase</keyword>
<evidence type="ECO:0000259" key="13">
    <source>
        <dbReference type="Pfam" id="PF02163"/>
    </source>
</evidence>
<evidence type="ECO:0000256" key="8">
    <source>
        <dbReference type="ARBA" id="ARBA00022989"/>
    </source>
</evidence>
<keyword evidence="10 11" id="KW-0472">Membrane</keyword>
<dbReference type="AlphaFoldDB" id="A0A6T8ITU7"/>
<evidence type="ECO:0000256" key="7">
    <source>
        <dbReference type="ARBA" id="ARBA00022833"/>
    </source>
</evidence>
<evidence type="ECO:0000313" key="15">
    <source>
        <dbReference type="EMBL" id="CAD8739670.1"/>
    </source>
</evidence>
<dbReference type="GO" id="GO:0004222">
    <property type="term" value="F:metalloendopeptidase activity"/>
    <property type="evidence" value="ECO:0007669"/>
    <property type="project" value="InterPro"/>
</dbReference>
<dbReference type="InterPro" id="IPR041489">
    <property type="entry name" value="PDZ_6"/>
</dbReference>
<feature type="chain" id="PRO_5030159782" description="PDZ domain-containing protein" evidence="12">
    <location>
        <begin position="21"/>
        <end position="478"/>
    </location>
</feature>
<reference evidence="15" key="1">
    <citation type="submission" date="2021-01" db="EMBL/GenBank/DDBJ databases">
        <authorList>
            <person name="Corre E."/>
            <person name="Pelletier E."/>
            <person name="Niang G."/>
            <person name="Scheremetjew M."/>
            <person name="Finn R."/>
            <person name="Kale V."/>
            <person name="Holt S."/>
            <person name="Cochrane G."/>
            <person name="Meng A."/>
            <person name="Brown T."/>
            <person name="Cohen L."/>
        </authorList>
    </citation>
    <scope>NUCLEOTIDE SEQUENCE</scope>
    <source>
        <strain evidence="15">CCMP441</strain>
    </source>
</reference>
<organism evidence="15">
    <name type="scientific">Hemiselmis andersenii</name>
    <name type="common">Cryptophyte alga</name>
    <dbReference type="NCBI Taxonomy" id="464988"/>
    <lineage>
        <taxon>Eukaryota</taxon>
        <taxon>Cryptophyceae</taxon>
        <taxon>Cryptomonadales</taxon>
        <taxon>Hemiselmidaceae</taxon>
        <taxon>Hemiselmis</taxon>
    </lineage>
</organism>
<keyword evidence="7" id="KW-0862">Zinc</keyword>
<comment type="cofactor">
    <cofactor evidence="1">
        <name>Zn(2+)</name>
        <dbReference type="ChEBI" id="CHEBI:29105"/>
    </cofactor>
</comment>
<evidence type="ECO:0000256" key="2">
    <source>
        <dbReference type="ARBA" id="ARBA00004141"/>
    </source>
</evidence>
<dbReference type="PANTHER" id="PTHR42837">
    <property type="entry name" value="REGULATOR OF SIGMA-E PROTEASE RSEP"/>
    <property type="match status" value="1"/>
</dbReference>
<keyword evidence="4" id="KW-0645">Protease</keyword>
<dbReference type="Pfam" id="PF02163">
    <property type="entry name" value="Peptidase_M50"/>
    <property type="match status" value="1"/>
</dbReference>
<evidence type="ECO:0000256" key="1">
    <source>
        <dbReference type="ARBA" id="ARBA00001947"/>
    </source>
</evidence>
<dbReference type="GO" id="GO:0016020">
    <property type="term" value="C:membrane"/>
    <property type="evidence" value="ECO:0007669"/>
    <property type="project" value="UniProtKB-SubCell"/>
</dbReference>
<keyword evidence="8 11" id="KW-1133">Transmembrane helix</keyword>
<protein>
    <recommendedName>
        <fullName evidence="16">PDZ domain-containing protein</fullName>
    </recommendedName>
</protein>
<keyword evidence="5 11" id="KW-0812">Transmembrane</keyword>
<feature type="domain" description="Peptidase M50" evidence="13">
    <location>
        <begin position="101"/>
        <end position="457"/>
    </location>
</feature>
<sequence>MKHSRSFFLFCITLLEGADAFHAPSLAPLSRPSGFHAAQCATFASKIGPRSSLNLERERTSSLRRHQNGVVALRSQVFEAVVPALSPALQGISSGVGSLAGILVLGGVIAFHELGHFSAARIQGITVQDFSIGFGPKVLQFQDKEGISYSLRLLPLGGFVSFPEAMSDEEKAEMDEEDRKDMAEAVEKGEYVDYDINDPDLLQNRPVAQRAFVLSAGVIFNMILSFGAILLTVTSGGVMEPILKPGVAVPAIVSPQGAGARYGLEAGDIVVAVNGEQLTEDASETSRLVSTIKKSAGKELNFDIVRNGEVYEVSVVPDKTKGGDGIIGVKLTSNIEKVTAVVPSNPIDALALTSKEFVRIFTETLTGFGKIVSNLGQYAGSMAGPVGVMQMGAEAGQQGALLTFAALISINLGIMNALPLPALDGGQMLFLIYEAAAGKPLERKTMSRINGTALTVLLGLSLLLLVGDVEKLIPLQWR</sequence>
<feature type="transmembrane region" description="Helical" evidence="11">
    <location>
        <begin position="211"/>
        <end position="234"/>
    </location>
</feature>
<feature type="signal peptide" evidence="12">
    <location>
        <begin position="1"/>
        <end position="20"/>
    </location>
</feature>
<evidence type="ECO:0000256" key="12">
    <source>
        <dbReference type="SAM" id="SignalP"/>
    </source>
</evidence>
<dbReference type="EMBL" id="HBFK01010304">
    <property type="protein sequence ID" value="CAD8739670.1"/>
    <property type="molecule type" value="Transcribed_RNA"/>
</dbReference>
<name>A0A6T8ITU7_HEMAN</name>
<evidence type="ECO:0000256" key="10">
    <source>
        <dbReference type="ARBA" id="ARBA00023136"/>
    </source>
</evidence>
<feature type="transmembrane region" description="Helical" evidence="11">
    <location>
        <begin position="399"/>
        <end position="418"/>
    </location>
</feature>